<evidence type="ECO:0000313" key="3">
    <source>
        <dbReference type="EMBL" id="NIK74610.1"/>
    </source>
</evidence>
<accession>A0A846MTI0</accession>
<sequence>MKKKILVGAGILLLVLLLGVLLIPVIFKDDIKAAVRKQLAQYIAADVFFDADKFSVSLISDFPHLNARLDDFGVVNRAPFAGDTLLAVRSFRLSLDLWSVLFGNEMKVRSIQLIEPRIHALVNAQGQANWDIFLEQPADTLTEEEAAPLALAIDEWRIENGYIVYDDRSLPMYVRLSGVNHLGSGNLQADVFDMITQTEIAATSVAYDGVEYMSDKKVNADITMGIDLAKSQYTFKDNLLTVNEFPLHFEGSISMPDTNIVLDLRYNSPKTDFKKLLSLVPGVYSSSFEGLKAAGSVQFEGAIKGTYNAVQMPGFSLLLAVKDGEFQYPQLPTAVRNVQVDLKVENPDGDLEKTLIDLKQFHMDLGKNPVDIRLRTKGLATIDMDVLAKMRLNLADLTSMFPMEGVQLKGVFSLDATAKGTYGGQQMPTLDAQMSLSNAYVKTAEVPKPLENLNLQASLQSDGTLPGSSFHLQQFTMLFDGEPIEMSARVQDFDKVNFEVKAKGKADLAKLTKLYPLEDMQLAGNIDADLSAKGNMQLIKQEKYDQLDFAGYARLSNFRYLTSGMPEVRIQQAAARISPKEIMVEQMTGTAGKSDFQLVGTIANYMAYVFHDAVLRGKMHMESNHFDVNEWMTEEENPQPTPTAATAEPDTVDLAAIAIPKNLDFVFDAKIKEVVYDNLTLQDLVGKIVMRDGKVLFENVSSRTMGGQLLLTGVYDTSEPYRPFFDFSMKIAEIQISEAYKSLVTVQRMAPLAAAMRGAFSSDLRLAGVLGSDLMPKFETLSGGGLIAIIRAALQETPVLSQISAFTKMSDLTPMNLQDVIMKIKIDKGRVHYEPFVVKNGDRTMTISGSNGFDGSLDFVAAMDVPAGAAGQAVQGAVNQLIGTNALSGDRLLFDIEIGGTYDKPKIKVKPRTSTKETVKEVAKEELQKQKEAIQQVVEEKKQELEQQVKQEADKVKQEVEEKAKEEADKLKNKVKENVKDKLPIKLP</sequence>
<keyword evidence="1" id="KW-0175">Coiled coil</keyword>
<dbReference type="EMBL" id="JAASRN010000003">
    <property type="protein sequence ID" value="NIK74610.1"/>
    <property type="molecule type" value="Genomic_DNA"/>
</dbReference>
<proteinExistence type="predicted"/>
<evidence type="ECO:0000259" key="2">
    <source>
        <dbReference type="Pfam" id="PF05170"/>
    </source>
</evidence>
<dbReference type="AlphaFoldDB" id="A0A846MTI0"/>
<dbReference type="GO" id="GO:0005886">
    <property type="term" value="C:plasma membrane"/>
    <property type="evidence" value="ECO:0007669"/>
    <property type="project" value="TreeGrafter"/>
</dbReference>
<evidence type="ECO:0000256" key="1">
    <source>
        <dbReference type="SAM" id="Coils"/>
    </source>
</evidence>
<feature type="coiled-coil region" evidence="1">
    <location>
        <begin position="920"/>
        <end position="981"/>
    </location>
</feature>
<reference evidence="3 4" key="1">
    <citation type="submission" date="2020-03" db="EMBL/GenBank/DDBJ databases">
        <title>Genomic Encyclopedia of Type Strains, Phase IV (KMG-IV): sequencing the most valuable type-strain genomes for metagenomic binning, comparative biology and taxonomic classification.</title>
        <authorList>
            <person name="Goeker M."/>
        </authorList>
    </citation>
    <scope>NUCLEOTIDE SEQUENCE [LARGE SCALE GENOMIC DNA]</scope>
    <source>
        <strain evidence="3 4">DSM 5718</strain>
    </source>
</reference>
<dbReference type="RefSeq" id="WP_166920536.1">
    <property type="nucleotide sequence ID" value="NZ_JAASRN010000003.1"/>
</dbReference>
<dbReference type="Pfam" id="PF05170">
    <property type="entry name" value="AsmA"/>
    <property type="match status" value="1"/>
</dbReference>
<dbReference type="Proteomes" id="UP000537126">
    <property type="component" value="Unassembled WGS sequence"/>
</dbReference>
<name>A0A846MTI0_9BACT</name>
<gene>
    <name evidence="3" type="ORF">FHS56_002135</name>
</gene>
<dbReference type="InterPro" id="IPR052894">
    <property type="entry name" value="AsmA-related"/>
</dbReference>
<keyword evidence="4" id="KW-1185">Reference proteome</keyword>
<dbReference type="PANTHER" id="PTHR30441">
    <property type="entry name" value="DUF748 DOMAIN-CONTAINING PROTEIN"/>
    <property type="match status" value="1"/>
</dbReference>
<feature type="domain" description="AsmA" evidence="2">
    <location>
        <begin position="1"/>
        <end position="171"/>
    </location>
</feature>
<dbReference type="InterPro" id="IPR007844">
    <property type="entry name" value="AsmA"/>
</dbReference>
<comment type="caution">
    <text evidence="3">The sequence shown here is derived from an EMBL/GenBank/DDBJ whole genome shotgun (WGS) entry which is preliminary data.</text>
</comment>
<dbReference type="GO" id="GO:0090313">
    <property type="term" value="P:regulation of protein targeting to membrane"/>
    <property type="evidence" value="ECO:0007669"/>
    <property type="project" value="TreeGrafter"/>
</dbReference>
<protein>
    <submittedName>
        <fullName evidence="3">Uncharacterized protein involved in outer membrane biogenesis</fullName>
    </submittedName>
</protein>
<organism evidence="3 4">
    <name type="scientific">Thermonema lapsum</name>
    <dbReference type="NCBI Taxonomy" id="28195"/>
    <lineage>
        <taxon>Bacteria</taxon>
        <taxon>Pseudomonadati</taxon>
        <taxon>Bacteroidota</taxon>
        <taxon>Cytophagia</taxon>
        <taxon>Cytophagales</taxon>
        <taxon>Thermonemataceae</taxon>
        <taxon>Thermonema</taxon>
    </lineage>
</organism>
<evidence type="ECO:0000313" key="4">
    <source>
        <dbReference type="Proteomes" id="UP000537126"/>
    </source>
</evidence>
<dbReference type="PANTHER" id="PTHR30441:SF8">
    <property type="entry name" value="DUF748 DOMAIN-CONTAINING PROTEIN"/>
    <property type="match status" value="1"/>
</dbReference>